<proteinExistence type="predicted"/>
<evidence type="ECO:0000313" key="1">
    <source>
        <dbReference type="EMBL" id="RNA39093.1"/>
    </source>
</evidence>
<name>A0A3M7STI2_BRAPC</name>
<protein>
    <submittedName>
        <fullName evidence="1">Uncharacterized protein</fullName>
    </submittedName>
</protein>
<reference evidence="1 2" key="1">
    <citation type="journal article" date="2018" name="Sci. Rep.">
        <title>Genomic signatures of local adaptation to the degree of environmental predictability in rotifers.</title>
        <authorList>
            <person name="Franch-Gras L."/>
            <person name="Hahn C."/>
            <person name="Garcia-Roger E.M."/>
            <person name="Carmona M.J."/>
            <person name="Serra M."/>
            <person name="Gomez A."/>
        </authorList>
    </citation>
    <scope>NUCLEOTIDE SEQUENCE [LARGE SCALE GENOMIC DNA]</scope>
    <source>
        <strain evidence="1">HYR1</strain>
    </source>
</reference>
<accession>A0A3M7STI2</accession>
<gene>
    <name evidence="1" type="ORF">BpHYR1_016865</name>
</gene>
<dbReference type="AlphaFoldDB" id="A0A3M7STI2"/>
<dbReference type="Proteomes" id="UP000276133">
    <property type="component" value="Unassembled WGS sequence"/>
</dbReference>
<sequence length="124" mass="14532">MLVKYFELIFQDLSQFRMVSKINQIIKLFCLKIILKKWPVLKLESISFGLSTVETKCSPTIGIHDALEIANYKKIPIVKFWKPNRTELPAHLCENSQSNLKQRFYSISPFNCIKNQSHQDLLIF</sequence>
<dbReference type="EMBL" id="REGN01000791">
    <property type="protein sequence ID" value="RNA39093.1"/>
    <property type="molecule type" value="Genomic_DNA"/>
</dbReference>
<organism evidence="1 2">
    <name type="scientific">Brachionus plicatilis</name>
    <name type="common">Marine rotifer</name>
    <name type="synonym">Brachionus muelleri</name>
    <dbReference type="NCBI Taxonomy" id="10195"/>
    <lineage>
        <taxon>Eukaryota</taxon>
        <taxon>Metazoa</taxon>
        <taxon>Spiralia</taxon>
        <taxon>Gnathifera</taxon>
        <taxon>Rotifera</taxon>
        <taxon>Eurotatoria</taxon>
        <taxon>Monogononta</taxon>
        <taxon>Pseudotrocha</taxon>
        <taxon>Ploima</taxon>
        <taxon>Brachionidae</taxon>
        <taxon>Brachionus</taxon>
    </lineage>
</organism>
<keyword evidence="2" id="KW-1185">Reference proteome</keyword>
<comment type="caution">
    <text evidence="1">The sequence shown here is derived from an EMBL/GenBank/DDBJ whole genome shotgun (WGS) entry which is preliminary data.</text>
</comment>
<evidence type="ECO:0000313" key="2">
    <source>
        <dbReference type="Proteomes" id="UP000276133"/>
    </source>
</evidence>